<comment type="caution">
    <text evidence="2">The sequence shown here is derived from an EMBL/GenBank/DDBJ whole genome shotgun (WGS) entry which is preliminary data.</text>
</comment>
<dbReference type="Proteomes" id="UP001199424">
    <property type="component" value="Unassembled WGS sequence"/>
</dbReference>
<protein>
    <submittedName>
        <fullName evidence="2">Uncharacterized protein</fullName>
    </submittedName>
</protein>
<keyword evidence="3" id="KW-1185">Reference proteome</keyword>
<keyword evidence="1" id="KW-0472">Membrane</keyword>
<organism evidence="2 3">
    <name type="scientific">Hominenteromicrobium mulieris</name>
    <dbReference type="NCBI Taxonomy" id="2885357"/>
    <lineage>
        <taxon>Bacteria</taxon>
        <taxon>Bacillati</taxon>
        <taxon>Bacillota</taxon>
        <taxon>Clostridia</taxon>
        <taxon>Eubacteriales</taxon>
        <taxon>Oscillospiraceae</taxon>
        <taxon>Hominenteromicrobium</taxon>
    </lineage>
</organism>
<dbReference type="AlphaFoldDB" id="A0AAE3DEM3"/>
<dbReference type="EMBL" id="JAJEQC010000001">
    <property type="protein sequence ID" value="MCC2135496.1"/>
    <property type="molecule type" value="Genomic_DNA"/>
</dbReference>
<evidence type="ECO:0000313" key="2">
    <source>
        <dbReference type="EMBL" id="MCC2135496.1"/>
    </source>
</evidence>
<keyword evidence="1" id="KW-0812">Transmembrane</keyword>
<accession>A0AAE3DEM3</accession>
<reference evidence="2" key="1">
    <citation type="submission" date="2021-10" db="EMBL/GenBank/DDBJ databases">
        <title>Anaerobic single-cell dispensing facilitates the cultivation of human gut bacteria.</title>
        <authorList>
            <person name="Afrizal A."/>
        </authorList>
    </citation>
    <scope>NUCLEOTIDE SEQUENCE</scope>
    <source>
        <strain evidence="2">CLA-AA-H250</strain>
    </source>
</reference>
<evidence type="ECO:0000313" key="3">
    <source>
        <dbReference type="Proteomes" id="UP001199424"/>
    </source>
</evidence>
<gene>
    <name evidence="2" type="ORF">LKD31_00485</name>
</gene>
<sequence>MEPIGIALVCAFTLCIFLFAVRSVCLRVTRSKMLEDALPFTVYATIRRADDAEYIVRSVLERVKWLDLYGMCRIVCLNPTNDPEIDAIIRRLVQKYPFAEIGAFQTRKNVL</sequence>
<keyword evidence="1" id="KW-1133">Transmembrane helix</keyword>
<feature type="transmembrane region" description="Helical" evidence="1">
    <location>
        <begin position="6"/>
        <end position="25"/>
    </location>
</feature>
<proteinExistence type="predicted"/>
<evidence type="ECO:0000256" key="1">
    <source>
        <dbReference type="SAM" id="Phobius"/>
    </source>
</evidence>
<dbReference type="RefSeq" id="WP_176821234.1">
    <property type="nucleotide sequence ID" value="NZ_JAJEQC010000001.1"/>
</dbReference>
<name>A0AAE3DEM3_9FIRM</name>